<gene>
    <name evidence="2" type="ORF">ABT39_MTgene1874</name>
    <name evidence="1" type="ORF">ABT39_MTgene2706</name>
    <name evidence="3" type="ORF">ABT39_MTgene891</name>
</gene>
<sequence>MGVINPLIQSVEQSKVQLQVVTEQTQEVYNTTHNCMKIVKLREKPTESLQAQIMQL</sequence>
<accession>A0A101LU65</accession>
<name>A0A101LU65_PICGL</name>
<dbReference type="AlphaFoldDB" id="A0A101LU65"/>
<evidence type="ECO:0000313" key="1">
    <source>
        <dbReference type="EMBL" id="KUM45439.1"/>
    </source>
</evidence>
<comment type="caution">
    <text evidence="1">The sequence shown here is derived from an EMBL/GenBank/DDBJ whole genome shotgun (WGS) entry which is preliminary data.</text>
</comment>
<reference evidence="1" key="1">
    <citation type="journal article" date="2015" name="Genome Biol. Evol.">
        <title>Organellar Genomes of White Spruce (Picea glauca): Assembly and Annotation.</title>
        <authorList>
            <person name="Jackman S.D."/>
            <person name="Warren R.L."/>
            <person name="Gibb E.A."/>
            <person name="Vandervalk B.P."/>
            <person name="Mohamadi H."/>
            <person name="Chu J."/>
            <person name="Raymond A."/>
            <person name="Pleasance S."/>
            <person name="Coope R."/>
            <person name="Wildung M.R."/>
            <person name="Ritland C.E."/>
            <person name="Bousquet J."/>
            <person name="Jones S.J."/>
            <person name="Bohlmann J."/>
            <person name="Birol I."/>
        </authorList>
    </citation>
    <scope>NUCLEOTIDE SEQUENCE [LARGE SCALE GENOMIC DNA]</scope>
    <source>
        <tissue evidence="1">Flushing bud</tissue>
    </source>
</reference>
<dbReference type="EMBL" id="LKAM01000019">
    <property type="protein sequence ID" value="KUM45439.1"/>
    <property type="molecule type" value="Genomic_DNA"/>
</dbReference>
<geneLocation type="mitochondrion" evidence="1"/>
<organism evidence="1">
    <name type="scientific">Picea glauca</name>
    <name type="common">White spruce</name>
    <name type="synonym">Pinus glauca</name>
    <dbReference type="NCBI Taxonomy" id="3330"/>
    <lineage>
        <taxon>Eukaryota</taxon>
        <taxon>Viridiplantae</taxon>
        <taxon>Streptophyta</taxon>
        <taxon>Embryophyta</taxon>
        <taxon>Tracheophyta</taxon>
        <taxon>Spermatophyta</taxon>
        <taxon>Pinopsida</taxon>
        <taxon>Pinidae</taxon>
        <taxon>Conifers I</taxon>
        <taxon>Pinales</taxon>
        <taxon>Pinaceae</taxon>
        <taxon>Picea</taxon>
    </lineage>
</organism>
<evidence type="ECO:0000313" key="3">
    <source>
        <dbReference type="EMBL" id="KUM51045.1"/>
    </source>
</evidence>
<keyword evidence="1" id="KW-0496">Mitochondrion</keyword>
<dbReference type="EMBL" id="LKAM01000001">
    <property type="protein sequence ID" value="KUM51045.1"/>
    <property type="molecule type" value="Genomic_DNA"/>
</dbReference>
<protein>
    <submittedName>
        <fullName evidence="1">Uncharacterized protein</fullName>
    </submittedName>
</protein>
<dbReference type="EMBL" id="LKAM01000013">
    <property type="protein sequence ID" value="KUM46068.1"/>
    <property type="molecule type" value="Genomic_DNA"/>
</dbReference>
<proteinExistence type="predicted"/>
<evidence type="ECO:0000313" key="2">
    <source>
        <dbReference type="EMBL" id="KUM46068.1"/>
    </source>
</evidence>